<sequence length="341" mass="36579">MKEAISRVVRGENLSIETATSVMKTIMEGNATPAQIGSFLTALRIKGETPEEIIGFARVMREKAISIKSTHPFLIDSVGTGGDGSGTFNISTTVSFVVAGAGLAVAKHGNRSVSSRCGSADVLEALGVKIDLNKEEVERVLNSTGLGFIYAPNFHKAMKHAINPRKEIGIRSIFNLLGPLTNPAQIKYMLLGVYDPNLTEIIAEVLRELGIEGAYVVHGDSGLDEISITGPSKITQLSEGKIINYEITPEQFGFARRSLEEIKGGNAALNARITQKVLRGDKGAFRDIVVLNSAALFCTSKLTKDLSEGVQLAKEIIDSGLAQKKLNELIEVSNKVGGERL</sequence>
<gene>
    <name evidence="9" type="primary">trpD</name>
    <name evidence="12" type="ORF">SAMN00017405_1309</name>
</gene>
<evidence type="ECO:0000256" key="2">
    <source>
        <dbReference type="ARBA" id="ARBA00022605"/>
    </source>
</evidence>
<dbReference type="Pfam" id="PF02885">
    <property type="entry name" value="Glycos_trans_3N"/>
    <property type="match status" value="1"/>
</dbReference>
<protein>
    <recommendedName>
        <fullName evidence="9">Anthranilate phosphoribosyltransferase</fullName>
        <ecNumber evidence="9">2.4.2.18</ecNumber>
    </recommendedName>
</protein>
<feature type="binding site" evidence="9">
    <location>
        <begin position="82"/>
        <end position="83"/>
    </location>
    <ligand>
        <name>5-phospho-alpha-D-ribose 1-diphosphate</name>
        <dbReference type="ChEBI" id="CHEBI:58017"/>
    </ligand>
</feature>
<feature type="binding site" evidence="9">
    <location>
        <position position="91"/>
    </location>
    <ligand>
        <name>Mg(2+)</name>
        <dbReference type="ChEBI" id="CHEBI:18420"/>
        <label>1</label>
    </ligand>
</feature>
<feature type="binding site" evidence="9">
    <location>
        <begin position="107"/>
        <end position="115"/>
    </location>
    <ligand>
        <name>5-phospho-alpha-D-ribose 1-diphosphate</name>
        <dbReference type="ChEBI" id="CHEBI:58017"/>
    </ligand>
</feature>
<feature type="binding site" evidence="9">
    <location>
        <position position="165"/>
    </location>
    <ligand>
        <name>anthranilate</name>
        <dbReference type="ChEBI" id="CHEBI:16567"/>
        <label>2</label>
    </ligand>
</feature>
<keyword evidence="9" id="KW-0460">Magnesium</keyword>
<dbReference type="UniPathway" id="UPA00035">
    <property type="reaction ID" value="UER00041"/>
</dbReference>
<feature type="binding site" evidence="9">
    <location>
        <begin position="89"/>
        <end position="92"/>
    </location>
    <ligand>
        <name>5-phospho-alpha-D-ribose 1-diphosphate</name>
        <dbReference type="ChEBI" id="CHEBI:58017"/>
    </ligand>
</feature>
<dbReference type="EMBL" id="FWWT01000017">
    <property type="protein sequence ID" value="SMB90395.1"/>
    <property type="molecule type" value="Genomic_DNA"/>
</dbReference>
<evidence type="ECO:0000256" key="4">
    <source>
        <dbReference type="ARBA" id="ARBA00022679"/>
    </source>
</evidence>
<evidence type="ECO:0000256" key="6">
    <source>
        <dbReference type="ARBA" id="ARBA00023141"/>
    </source>
</evidence>
<organism evidence="12 13">
    <name type="scientific">Desulfonispora thiosulfatigenes DSM 11270</name>
    <dbReference type="NCBI Taxonomy" id="656914"/>
    <lineage>
        <taxon>Bacteria</taxon>
        <taxon>Bacillati</taxon>
        <taxon>Bacillota</taxon>
        <taxon>Clostridia</taxon>
        <taxon>Eubacteriales</taxon>
        <taxon>Peptococcaceae</taxon>
        <taxon>Desulfonispora</taxon>
    </lineage>
</organism>
<feature type="binding site" evidence="9">
    <location>
        <position position="79"/>
    </location>
    <ligand>
        <name>anthranilate</name>
        <dbReference type="ChEBI" id="CHEBI:16567"/>
        <label>1</label>
    </ligand>
</feature>
<evidence type="ECO:0000256" key="7">
    <source>
        <dbReference type="ARBA" id="ARBA00052328"/>
    </source>
</evidence>
<dbReference type="AlphaFoldDB" id="A0A1W1VAQ3"/>
<dbReference type="Gene3D" id="3.40.1030.10">
    <property type="entry name" value="Nucleoside phosphorylase/phosphoribosyltransferase catalytic domain"/>
    <property type="match status" value="1"/>
</dbReference>
<feature type="domain" description="Glycosyl transferase family 3 N-terminal" evidence="11">
    <location>
        <begin position="2"/>
        <end position="64"/>
    </location>
</feature>
<evidence type="ECO:0000313" key="13">
    <source>
        <dbReference type="Proteomes" id="UP000192731"/>
    </source>
</evidence>
<dbReference type="GO" id="GO:0004048">
    <property type="term" value="F:anthranilate phosphoribosyltransferase activity"/>
    <property type="evidence" value="ECO:0007669"/>
    <property type="project" value="UniProtKB-UniRule"/>
</dbReference>
<dbReference type="NCBIfam" id="TIGR01245">
    <property type="entry name" value="trpD"/>
    <property type="match status" value="1"/>
</dbReference>
<name>A0A1W1VAQ3_DESTI</name>
<comment type="caution">
    <text evidence="9">Lacks conserved residue(s) required for the propagation of feature annotation.</text>
</comment>
<feature type="binding site" evidence="9">
    <location>
        <position position="225"/>
    </location>
    <ligand>
        <name>Mg(2+)</name>
        <dbReference type="ChEBI" id="CHEBI:18420"/>
        <label>1</label>
    </ligand>
</feature>
<keyword evidence="3 9" id="KW-0328">Glycosyltransferase</keyword>
<accession>A0A1W1VAQ3</accession>
<evidence type="ECO:0000256" key="9">
    <source>
        <dbReference type="HAMAP-Rule" id="MF_00211"/>
    </source>
</evidence>
<comment type="subunit">
    <text evidence="9">Homodimer.</text>
</comment>
<feature type="binding site" evidence="9">
    <location>
        <position position="225"/>
    </location>
    <ligand>
        <name>Mg(2+)</name>
        <dbReference type="ChEBI" id="CHEBI:18420"/>
        <label>2</label>
    </ligand>
</feature>
<dbReference type="EC" id="2.4.2.18" evidence="9"/>
<dbReference type="PANTHER" id="PTHR43285">
    <property type="entry name" value="ANTHRANILATE PHOSPHORIBOSYLTRANSFERASE"/>
    <property type="match status" value="1"/>
</dbReference>
<dbReference type="GO" id="GO:0000162">
    <property type="term" value="P:L-tryptophan biosynthetic process"/>
    <property type="evidence" value="ECO:0007669"/>
    <property type="project" value="UniProtKB-UniRule"/>
</dbReference>
<dbReference type="FunFam" id="3.40.1030.10:FF:000002">
    <property type="entry name" value="Anthranilate phosphoribosyltransferase"/>
    <property type="match status" value="1"/>
</dbReference>
<feature type="binding site" evidence="9">
    <location>
        <position position="79"/>
    </location>
    <ligand>
        <name>5-phospho-alpha-D-ribose 1-diphosphate</name>
        <dbReference type="ChEBI" id="CHEBI:58017"/>
    </ligand>
</feature>
<evidence type="ECO:0000259" key="11">
    <source>
        <dbReference type="Pfam" id="PF02885"/>
    </source>
</evidence>
<dbReference type="InterPro" id="IPR035902">
    <property type="entry name" value="Nuc_phospho_transferase"/>
</dbReference>
<evidence type="ECO:0000256" key="8">
    <source>
        <dbReference type="ARBA" id="ARBA00061188"/>
    </source>
</evidence>
<evidence type="ECO:0000256" key="5">
    <source>
        <dbReference type="ARBA" id="ARBA00022822"/>
    </source>
</evidence>
<comment type="function">
    <text evidence="9">Catalyzes the transfer of the phosphoribosyl group of 5-phosphorylribose-1-pyrophosphate (PRPP) to anthranilate to yield N-(5'-phosphoribosyl)-anthranilate (PRA).</text>
</comment>
<dbReference type="RefSeq" id="WP_084053103.1">
    <property type="nucleotide sequence ID" value="NZ_FWWT01000017.1"/>
</dbReference>
<keyword evidence="13" id="KW-1185">Reference proteome</keyword>
<dbReference type="InterPro" id="IPR000312">
    <property type="entry name" value="Glycosyl_Trfase_fam3"/>
</dbReference>
<dbReference type="HAMAP" id="MF_00211">
    <property type="entry name" value="TrpD"/>
    <property type="match status" value="1"/>
</dbReference>
<dbReference type="STRING" id="656914.SAMN00017405_1309"/>
<keyword evidence="5 9" id="KW-0822">Tryptophan biosynthesis</keyword>
<keyword evidence="2 9" id="KW-0028">Amino-acid biosynthesis</keyword>
<feature type="binding site" evidence="9">
    <location>
        <position position="119"/>
    </location>
    <ligand>
        <name>5-phospho-alpha-D-ribose 1-diphosphate</name>
        <dbReference type="ChEBI" id="CHEBI:58017"/>
    </ligand>
</feature>
<evidence type="ECO:0000313" key="12">
    <source>
        <dbReference type="EMBL" id="SMB90395.1"/>
    </source>
</evidence>
<dbReference type="Pfam" id="PF00591">
    <property type="entry name" value="Glycos_transf_3"/>
    <property type="match status" value="1"/>
</dbReference>
<dbReference type="GO" id="GO:0000287">
    <property type="term" value="F:magnesium ion binding"/>
    <property type="evidence" value="ECO:0007669"/>
    <property type="project" value="UniProtKB-UniRule"/>
</dbReference>
<comment type="pathway">
    <text evidence="1 9">Amino-acid biosynthesis; L-tryptophan biosynthesis; L-tryptophan from chorismate: step 2/5.</text>
</comment>
<dbReference type="SUPFAM" id="SSF52418">
    <property type="entry name" value="Nucleoside phosphorylase/phosphoribosyltransferase catalytic domain"/>
    <property type="match status" value="1"/>
</dbReference>
<feature type="binding site" evidence="9">
    <location>
        <position position="110"/>
    </location>
    <ligand>
        <name>anthranilate</name>
        <dbReference type="ChEBI" id="CHEBI:16567"/>
        <label>1</label>
    </ligand>
</feature>
<dbReference type="InterPro" id="IPR036320">
    <property type="entry name" value="Glycosyl_Trfase_fam3_N_dom_sf"/>
</dbReference>
<dbReference type="OrthoDB" id="9806430at2"/>
<dbReference type="InterPro" id="IPR017459">
    <property type="entry name" value="Glycosyl_Trfase_fam3_N_dom"/>
</dbReference>
<evidence type="ECO:0000259" key="10">
    <source>
        <dbReference type="Pfam" id="PF00591"/>
    </source>
</evidence>
<proteinExistence type="inferred from homology"/>
<keyword evidence="6 9" id="KW-0057">Aromatic amino acid biosynthesis</keyword>
<dbReference type="InterPro" id="IPR005940">
    <property type="entry name" value="Anthranilate_Pribosyl_Tfrase"/>
</dbReference>
<keyword evidence="9" id="KW-0479">Metal-binding</keyword>
<dbReference type="Gene3D" id="1.20.970.10">
    <property type="entry name" value="Transferase, Pyrimidine Nucleoside Phosphorylase, Chain C"/>
    <property type="match status" value="1"/>
</dbReference>
<dbReference type="GO" id="GO:0005829">
    <property type="term" value="C:cytosol"/>
    <property type="evidence" value="ECO:0007669"/>
    <property type="project" value="TreeGrafter"/>
</dbReference>
<keyword evidence="4 9" id="KW-0808">Transferase</keyword>
<dbReference type="Proteomes" id="UP000192731">
    <property type="component" value="Unassembled WGS sequence"/>
</dbReference>
<dbReference type="PANTHER" id="PTHR43285:SF2">
    <property type="entry name" value="ANTHRANILATE PHOSPHORIBOSYLTRANSFERASE"/>
    <property type="match status" value="1"/>
</dbReference>
<feature type="domain" description="Glycosyl transferase family 3" evidence="10">
    <location>
        <begin position="74"/>
        <end position="322"/>
    </location>
</feature>
<comment type="similarity">
    <text evidence="8">In the C-terminal section; belongs to the anthranilate phosphoribosyltransferase family.</text>
</comment>
<comment type="cofactor">
    <cofactor evidence="9">
        <name>Mg(2+)</name>
        <dbReference type="ChEBI" id="CHEBI:18420"/>
    </cofactor>
    <text evidence="9">Binds 2 magnesium ions per monomer.</text>
</comment>
<feature type="binding site" evidence="9">
    <location>
        <position position="87"/>
    </location>
    <ligand>
        <name>5-phospho-alpha-D-ribose 1-diphosphate</name>
        <dbReference type="ChEBI" id="CHEBI:58017"/>
    </ligand>
</feature>
<comment type="catalytic activity">
    <reaction evidence="7 9">
        <text>N-(5-phospho-beta-D-ribosyl)anthranilate + diphosphate = 5-phospho-alpha-D-ribose 1-diphosphate + anthranilate</text>
        <dbReference type="Rhea" id="RHEA:11768"/>
        <dbReference type="ChEBI" id="CHEBI:16567"/>
        <dbReference type="ChEBI" id="CHEBI:18277"/>
        <dbReference type="ChEBI" id="CHEBI:33019"/>
        <dbReference type="ChEBI" id="CHEBI:58017"/>
        <dbReference type="EC" id="2.4.2.18"/>
    </reaction>
</comment>
<dbReference type="SUPFAM" id="SSF47648">
    <property type="entry name" value="Nucleoside phosphorylase/phosphoribosyltransferase N-terminal domain"/>
    <property type="match status" value="1"/>
</dbReference>
<evidence type="ECO:0000256" key="3">
    <source>
        <dbReference type="ARBA" id="ARBA00022676"/>
    </source>
</evidence>
<evidence type="ECO:0000256" key="1">
    <source>
        <dbReference type="ARBA" id="ARBA00004907"/>
    </source>
</evidence>
<feature type="binding site" evidence="9">
    <location>
        <position position="224"/>
    </location>
    <ligand>
        <name>Mg(2+)</name>
        <dbReference type="ChEBI" id="CHEBI:18420"/>
        <label>2</label>
    </ligand>
</feature>
<reference evidence="12 13" key="1">
    <citation type="submission" date="2017-04" db="EMBL/GenBank/DDBJ databases">
        <authorList>
            <person name="Afonso C.L."/>
            <person name="Miller P.J."/>
            <person name="Scott M.A."/>
            <person name="Spackman E."/>
            <person name="Goraichik I."/>
            <person name="Dimitrov K.M."/>
            <person name="Suarez D.L."/>
            <person name="Swayne D.E."/>
        </authorList>
    </citation>
    <scope>NUCLEOTIDE SEQUENCE [LARGE SCALE GENOMIC DNA]</scope>
    <source>
        <strain evidence="12 13">DSM 11270</strain>
    </source>
</reference>
<comment type="similarity">
    <text evidence="9">Belongs to the anthranilate phosphoribosyltransferase family.</text>
</comment>